<accession>A0A915HZ64</accession>
<proteinExistence type="predicted"/>
<organism evidence="2 3">
    <name type="scientific">Romanomermis culicivorax</name>
    <name type="common">Nematode worm</name>
    <dbReference type="NCBI Taxonomy" id="13658"/>
    <lineage>
        <taxon>Eukaryota</taxon>
        <taxon>Metazoa</taxon>
        <taxon>Ecdysozoa</taxon>
        <taxon>Nematoda</taxon>
        <taxon>Enoplea</taxon>
        <taxon>Dorylaimia</taxon>
        <taxon>Mermithida</taxon>
        <taxon>Mermithoidea</taxon>
        <taxon>Mermithidae</taxon>
        <taxon>Romanomermis</taxon>
    </lineage>
</organism>
<feature type="region of interest" description="Disordered" evidence="1">
    <location>
        <begin position="1"/>
        <end position="44"/>
    </location>
</feature>
<sequence length="93" mass="11140">MLEERKHQGKGNINKNVDKHWEKKKNMKKVTRKKRSMEERKNNVACKRQPDDFFRSGTKTRMSASRIYHLFFTATTTLDSDIAFIPNLHIKRF</sequence>
<keyword evidence="2" id="KW-1185">Reference proteome</keyword>
<evidence type="ECO:0000313" key="3">
    <source>
        <dbReference type="WBParaSite" id="nRc.2.0.1.t07136-RA"/>
    </source>
</evidence>
<dbReference type="AlphaFoldDB" id="A0A915HZ64"/>
<reference evidence="3" key="1">
    <citation type="submission" date="2022-11" db="UniProtKB">
        <authorList>
            <consortium name="WormBaseParasite"/>
        </authorList>
    </citation>
    <scope>IDENTIFICATION</scope>
</reference>
<dbReference type="WBParaSite" id="nRc.2.0.1.t07136-RA">
    <property type="protein sequence ID" value="nRc.2.0.1.t07136-RA"/>
    <property type="gene ID" value="nRc.2.0.1.g07136"/>
</dbReference>
<name>A0A915HZ64_ROMCU</name>
<evidence type="ECO:0000313" key="2">
    <source>
        <dbReference type="Proteomes" id="UP000887565"/>
    </source>
</evidence>
<protein>
    <submittedName>
        <fullName evidence="3">Uncharacterized protein</fullName>
    </submittedName>
</protein>
<feature type="compositionally biased region" description="Basic residues" evidence="1">
    <location>
        <begin position="22"/>
        <end position="35"/>
    </location>
</feature>
<dbReference type="Proteomes" id="UP000887565">
    <property type="component" value="Unplaced"/>
</dbReference>
<evidence type="ECO:0000256" key="1">
    <source>
        <dbReference type="SAM" id="MobiDB-lite"/>
    </source>
</evidence>